<dbReference type="EMBL" id="CP046294">
    <property type="protein sequence ID" value="QGR70471.1"/>
    <property type="molecule type" value="Genomic_DNA"/>
</dbReference>
<reference evidence="3 4" key="1">
    <citation type="submission" date="2019-11" db="EMBL/GenBank/DDBJ databases">
        <title>FDA dAtabase for Regulatory Grade micrObial Sequences (FDA-ARGOS): Supporting development and validation of Infectious Disease Dx tests.</title>
        <authorList>
            <person name="Patel R."/>
            <person name="Rucinski S."/>
            <person name="Tallon L."/>
            <person name="Sadzewicz L."/>
            <person name="Vavikolanu K."/>
            <person name="Mehta A."/>
            <person name="Aluvathingal J."/>
            <person name="Nadendla S."/>
            <person name="Nandy P."/>
            <person name="Geyer C."/>
            <person name="Yan Y."/>
            <person name="Sichtig H."/>
        </authorList>
    </citation>
    <scope>NUCLEOTIDE SEQUENCE [LARGE SCALE GENOMIC DNA]</scope>
    <source>
        <strain evidence="3 4">FDAARGOS_729</strain>
    </source>
</reference>
<organism evidence="3 4">
    <name type="scientific">Yersinia intermedia</name>
    <dbReference type="NCBI Taxonomy" id="631"/>
    <lineage>
        <taxon>Bacteria</taxon>
        <taxon>Pseudomonadati</taxon>
        <taxon>Pseudomonadota</taxon>
        <taxon>Gammaproteobacteria</taxon>
        <taxon>Enterobacterales</taxon>
        <taxon>Yersiniaceae</taxon>
        <taxon>Yersinia</taxon>
    </lineage>
</organism>
<evidence type="ECO:0000259" key="2">
    <source>
        <dbReference type="Pfam" id="PF13439"/>
    </source>
</evidence>
<proteinExistence type="predicted"/>
<evidence type="ECO:0000259" key="1">
    <source>
        <dbReference type="Pfam" id="PF00534"/>
    </source>
</evidence>
<feature type="domain" description="Glycosyltransferase subfamily 4-like N-terminal" evidence="2">
    <location>
        <begin position="13"/>
        <end position="167"/>
    </location>
</feature>
<dbReference type="Gene3D" id="3.40.50.2000">
    <property type="entry name" value="Glycogen Phosphorylase B"/>
    <property type="match status" value="2"/>
</dbReference>
<protein>
    <submittedName>
        <fullName evidence="3">Glycosyltransferase</fullName>
    </submittedName>
</protein>
<sequence length="361" mass="40443">MNILFTITGLGLGGAERQLCDLSDELSFQGHNIMIICLSGEVICKPKNLKIKVVNLNMKRTFLGVVKSYLKARQIIKSFSPDIIHSHMVHANIFSRLLRLTTYIPILISTAHSKNEGGRIRMLAYRLTDFLADVSTNVSQEAVEEFIAKGATRKDKIVALHNGIDHKKFIFNSEWREIKRNELGVGNSTPLLLAIGRLTEAKDYPNLLRAFACLDMVPKAQLAIIGSGELDDQLKKLAINLNCDERVHWLGMQKNVEEWYSACDLFVLSSRWEGFGLVVAEAMSCERPLVVTDAGGVAEVVGNSQLVVPISDSKALAEKITEVLNYSDEEISSILSRNRQRVIDNFSIKNIVQQWLKIYKV</sequence>
<evidence type="ECO:0000313" key="3">
    <source>
        <dbReference type="EMBL" id="QGR70471.1"/>
    </source>
</evidence>
<dbReference type="SUPFAM" id="SSF53756">
    <property type="entry name" value="UDP-Glycosyltransferase/glycogen phosphorylase"/>
    <property type="match status" value="1"/>
</dbReference>
<dbReference type="PANTHER" id="PTHR12526">
    <property type="entry name" value="GLYCOSYLTRANSFERASE"/>
    <property type="match status" value="1"/>
</dbReference>
<dbReference type="Proteomes" id="UP000424966">
    <property type="component" value="Chromosome"/>
</dbReference>
<keyword evidence="4" id="KW-1185">Reference proteome</keyword>
<dbReference type="PANTHER" id="PTHR12526:SF630">
    <property type="entry name" value="GLYCOSYLTRANSFERASE"/>
    <property type="match status" value="1"/>
</dbReference>
<dbReference type="InterPro" id="IPR001296">
    <property type="entry name" value="Glyco_trans_1"/>
</dbReference>
<name>A0ABX6F9B1_YERIN</name>
<feature type="domain" description="Glycosyl transferase family 1" evidence="1">
    <location>
        <begin position="177"/>
        <end position="327"/>
    </location>
</feature>
<dbReference type="GeneID" id="58046356"/>
<gene>
    <name evidence="3" type="ORF">FOC37_08800</name>
</gene>
<accession>A0ABX6F9B1</accession>
<dbReference type="Pfam" id="PF13439">
    <property type="entry name" value="Glyco_transf_4"/>
    <property type="match status" value="1"/>
</dbReference>
<dbReference type="RefSeq" id="WP_005182342.1">
    <property type="nucleotide sequence ID" value="NZ_CABHXW010000030.1"/>
</dbReference>
<evidence type="ECO:0000313" key="4">
    <source>
        <dbReference type="Proteomes" id="UP000424966"/>
    </source>
</evidence>
<dbReference type="Pfam" id="PF00534">
    <property type="entry name" value="Glycos_transf_1"/>
    <property type="match status" value="1"/>
</dbReference>
<dbReference type="InterPro" id="IPR028098">
    <property type="entry name" value="Glyco_trans_4-like_N"/>
</dbReference>